<dbReference type="Pfam" id="PF03859">
    <property type="entry name" value="CG-1"/>
    <property type="match status" value="1"/>
</dbReference>
<dbReference type="GO" id="GO:0003690">
    <property type="term" value="F:double-stranded DNA binding"/>
    <property type="evidence" value="ECO:0007669"/>
    <property type="project" value="TreeGrafter"/>
</dbReference>
<evidence type="ECO:0000313" key="7">
    <source>
        <dbReference type="Proteomes" id="UP000007879"/>
    </source>
</evidence>
<reference evidence="7" key="1">
    <citation type="journal article" date="2010" name="Nature">
        <title>The Amphimedon queenslandica genome and the evolution of animal complexity.</title>
        <authorList>
            <person name="Srivastava M."/>
            <person name="Simakov O."/>
            <person name="Chapman J."/>
            <person name="Fahey B."/>
            <person name="Gauthier M.E."/>
            <person name="Mitros T."/>
            <person name="Richards G.S."/>
            <person name="Conaco C."/>
            <person name="Dacre M."/>
            <person name="Hellsten U."/>
            <person name="Larroux C."/>
            <person name="Putnam N.H."/>
            <person name="Stanke M."/>
            <person name="Adamska M."/>
            <person name="Darling A."/>
            <person name="Degnan S.M."/>
            <person name="Oakley T.H."/>
            <person name="Plachetzki D.C."/>
            <person name="Zhai Y."/>
            <person name="Adamski M."/>
            <person name="Calcino A."/>
            <person name="Cummins S.F."/>
            <person name="Goodstein D.M."/>
            <person name="Harris C."/>
            <person name="Jackson D.J."/>
            <person name="Leys S.P."/>
            <person name="Shu S."/>
            <person name="Woodcroft B.J."/>
            <person name="Vervoort M."/>
            <person name="Kosik K.S."/>
            <person name="Manning G."/>
            <person name="Degnan B.M."/>
            <person name="Rokhsar D.S."/>
        </authorList>
    </citation>
    <scope>NUCLEOTIDE SEQUENCE [LARGE SCALE GENOMIC DNA]</scope>
</reference>
<comment type="subcellular location">
    <subcellularLocation>
        <location evidence="1">Nucleus</location>
    </subcellularLocation>
</comment>
<dbReference type="KEGG" id="aqu:105312926"/>
<dbReference type="InterPro" id="IPR005559">
    <property type="entry name" value="CG-1_dom"/>
</dbReference>
<protein>
    <recommendedName>
        <fullName evidence="5">CG-1 domain-containing protein</fullName>
    </recommendedName>
</protein>
<feature type="region of interest" description="Disordered" evidence="4">
    <location>
        <begin position="767"/>
        <end position="811"/>
    </location>
</feature>
<organism evidence="6">
    <name type="scientific">Amphimedon queenslandica</name>
    <name type="common">Sponge</name>
    <dbReference type="NCBI Taxonomy" id="400682"/>
    <lineage>
        <taxon>Eukaryota</taxon>
        <taxon>Metazoa</taxon>
        <taxon>Porifera</taxon>
        <taxon>Demospongiae</taxon>
        <taxon>Heteroscleromorpha</taxon>
        <taxon>Haplosclerida</taxon>
        <taxon>Niphatidae</taxon>
        <taxon>Amphimedon</taxon>
    </lineage>
</organism>
<dbReference type="STRING" id="400682.A0A1X7USE5"/>
<reference evidence="6" key="2">
    <citation type="submission" date="2017-05" db="UniProtKB">
        <authorList>
            <consortium name="EnsemblMetazoa"/>
        </authorList>
    </citation>
    <scope>IDENTIFICATION</scope>
</reference>
<evidence type="ECO:0000256" key="3">
    <source>
        <dbReference type="ARBA" id="ARBA00023242"/>
    </source>
</evidence>
<keyword evidence="2" id="KW-0804">Transcription</keyword>
<dbReference type="PROSITE" id="PS51437">
    <property type="entry name" value="CG_1"/>
    <property type="match status" value="1"/>
</dbReference>
<dbReference type="EnsemblMetazoa" id="Aqu2.1.30307_001">
    <property type="protein sequence ID" value="Aqu2.1.30307_001"/>
    <property type="gene ID" value="Aqu2.1.30307"/>
</dbReference>
<accession>A0A1X7USE5</accession>
<evidence type="ECO:0000256" key="4">
    <source>
        <dbReference type="SAM" id="MobiDB-lite"/>
    </source>
</evidence>
<dbReference type="Proteomes" id="UP000007879">
    <property type="component" value="Unassembled WGS sequence"/>
</dbReference>
<dbReference type="OrthoDB" id="407555at2759"/>
<evidence type="ECO:0000259" key="5">
    <source>
        <dbReference type="PROSITE" id="PS51437"/>
    </source>
</evidence>
<dbReference type="GO" id="GO:0005634">
    <property type="term" value="C:nucleus"/>
    <property type="evidence" value="ECO:0007669"/>
    <property type="project" value="UniProtKB-SubCell"/>
</dbReference>
<keyword evidence="3" id="KW-0539">Nucleus</keyword>
<keyword evidence="7" id="KW-1185">Reference proteome</keyword>
<dbReference type="GO" id="GO:0006357">
    <property type="term" value="P:regulation of transcription by RNA polymerase II"/>
    <property type="evidence" value="ECO:0007669"/>
    <property type="project" value="TreeGrafter"/>
</dbReference>
<dbReference type="EnsemblMetazoa" id="XM_019997204.1">
    <property type="protein sequence ID" value="XP_019852763.1"/>
    <property type="gene ID" value="LOC105312926"/>
</dbReference>
<dbReference type="eggNOG" id="KOG0520">
    <property type="taxonomic scope" value="Eukaryota"/>
</dbReference>
<proteinExistence type="predicted"/>
<sequence>MASASTDHPLLEQLRKDTKVSNDPGYSVIKVPTSPEGHMIKVVWPRTSFPRELHRWNLPEEILSYLISFDAHKDWVTTQRHTKPPSGTMLLFDKRKTKNYKVDGYDWKTRKHQAASVREDRTKLKVCGHTLLYALYTHCESNPSFHRRIYWLISNPSITLVHYLDVSASGSCRKVTPASLKRQLTDQVNPDVIGGPPVDSTGLLALSDETLCRYLLSSKGSSTSQVSLKNLLQSIHQSAHTLYQKEGLVTTATLITYVQKTLFPNRWNEQEPLDGNMESSEEMTLRDNVALFDQAMKLIQLQRGSPQQVLLPKGTTEKMASADVLRAAAILLAQSDSNKSTADGTESSGTSNISLSSVLSIVRPLLVQATPTTSLSTRNHSIHHHTPNRIPAVTQTPPTPVTIATPTNSQVSPDDSEYLSFIHPPSLESLKAVLPQPLDIDSALSSSSSDTCTCMAEVTQFAESLLTMRPLEDAQRLKQQETNAGQKTGLNTSQTSLDTSNTSFASSGNIDMSSSDLFSDNFLDHFLDELTNGTVPPTHDNDILGQSVLHNESLATPTFNESLATPTHNGSTNEMLHNGLAPPTYDSIIYNGLAPPTQNDMLPPTHNQLPVNTAMDASTGHAPQIDSAHDDYTLSSLDLDPDSLKILMDLYNEGRGEELPLPLSPTSQYMASLNGQETPSNVSTFSSHGDETSYYGNELAVSTTPTMYGEMAVSMPTNPTPMAAANSIPMTTSSVPMPTSLSLFGNYSFLERNLQFANSLLQQPPHLASSVTQSPHVSPLHVPPLYRSSSPVQSPPSPSQASISSLSTAGGDSESSLVAELCELMSESPNVQQEDFSHLSLSGPEQQELLEASRVIQKTLRRCKERPNSMVTYKEKNAALLIERSYKRYRELKRRKDEAARCIQAQYRLYKRRTEELQRAALFIQQMYRYQRRRRISMSSLATHSQSSSSSFNFR</sequence>
<feature type="region of interest" description="Disordered" evidence="4">
    <location>
        <begin position="481"/>
        <end position="500"/>
    </location>
</feature>
<dbReference type="SMART" id="SM01076">
    <property type="entry name" value="CG-1"/>
    <property type="match status" value="1"/>
</dbReference>
<dbReference type="GO" id="GO:0003712">
    <property type="term" value="F:transcription coregulator activity"/>
    <property type="evidence" value="ECO:0007669"/>
    <property type="project" value="TreeGrafter"/>
</dbReference>
<feature type="domain" description="CG-1" evidence="5">
    <location>
        <begin position="45"/>
        <end position="172"/>
    </location>
</feature>
<feature type="region of interest" description="Disordered" evidence="4">
    <location>
        <begin position="374"/>
        <end position="395"/>
    </location>
</feature>
<dbReference type="PANTHER" id="PTHR23335:SF1">
    <property type="entry name" value="CALMODULIN-BINDING TRANSCRIPTION ACTIVATOR, ISOFORM F"/>
    <property type="match status" value="1"/>
</dbReference>
<dbReference type="InParanoid" id="A0A1X7USE5"/>
<dbReference type="PANTHER" id="PTHR23335">
    <property type="entry name" value="CALMODULIN-BINDING TRANSCRIPTION ACTIVATOR CAMTA"/>
    <property type="match status" value="1"/>
</dbReference>
<name>A0A1X7USE5_AMPQE</name>
<dbReference type="AlphaFoldDB" id="A0A1X7USE5"/>
<evidence type="ECO:0000313" key="6">
    <source>
        <dbReference type="EnsemblMetazoa" id="Aqu2.1.30307_001"/>
    </source>
</evidence>
<evidence type="ECO:0000256" key="2">
    <source>
        <dbReference type="ARBA" id="ARBA00023163"/>
    </source>
</evidence>
<gene>
    <name evidence="6" type="primary">105312926</name>
</gene>
<evidence type="ECO:0000256" key="1">
    <source>
        <dbReference type="ARBA" id="ARBA00004123"/>
    </source>
</evidence>